<name>A0A5J4VU42_9EUKA</name>
<feature type="transmembrane region" description="Helical" evidence="1">
    <location>
        <begin position="53"/>
        <end position="75"/>
    </location>
</feature>
<feature type="transmembrane region" description="Helical" evidence="1">
    <location>
        <begin position="12"/>
        <end position="33"/>
    </location>
</feature>
<dbReference type="EMBL" id="SNRW01005023">
    <property type="protein sequence ID" value="KAA6385959.1"/>
    <property type="molecule type" value="Genomic_DNA"/>
</dbReference>
<keyword evidence="1" id="KW-1133">Transmembrane helix</keyword>
<evidence type="ECO:0000313" key="2">
    <source>
        <dbReference type="EMBL" id="KAA6385959.1"/>
    </source>
</evidence>
<protein>
    <submittedName>
        <fullName evidence="2">Uncharacterized protein</fullName>
    </submittedName>
</protein>
<dbReference type="AlphaFoldDB" id="A0A5J4VU42"/>
<sequence>MAYGVQIEALIGLFSSILAFHQHISCIMLQFRYRYSPPLMIYSLRKFKEPMKLASSVILTQVFLQTMLLHLMHFINIYDLLSTIIYI</sequence>
<proteinExistence type="predicted"/>
<evidence type="ECO:0000256" key="1">
    <source>
        <dbReference type="SAM" id="Phobius"/>
    </source>
</evidence>
<reference evidence="2 3" key="1">
    <citation type="submission" date="2019-03" db="EMBL/GenBank/DDBJ databases">
        <title>Single cell metagenomics reveals metabolic interactions within the superorganism composed of flagellate Streblomastix strix and complex community of Bacteroidetes bacteria on its surface.</title>
        <authorList>
            <person name="Treitli S.C."/>
            <person name="Kolisko M."/>
            <person name="Husnik F."/>
            <person name="Keeling P."/>
            <person name="Hampl V."/>
        </authorList>
    </citation>
    <scope>NUCLEOTIDE SEQUENCE [LARGE SCALE GENOMIC DNA]</scope>
    <source>
        <strain evidence="2">ST1C</strain>
    </source>
</reference>
<comment type="caution">
    <text evidence="2">The sequence shown here is derived from an EMBL/GenBank/DDBJ whole genome shotgun (WGS) entry which is preliminary data.</text>
</comment>
<dbReference type="Proteomes" id="UP000324800">
    <property type="component" value="Unassembled WGS sequence"/>
</dbReference>
<accession>A0A5J4VU42</accession>
<keyword evidence="1" id="KW-0812">Transmembrane</keyword>
<organism evidence="2 3">
    <name type="scientific">Streblomastix strix</name>
    <dbReference type="NCBI Taxonomy" id="222440"/>
    <lineage>
        <taxon>Eukaryota</taxon>
        <taxon>Metamonada</taxon>
        <taxon>Preaxostyla</taxon>
        <taxon>Oxymonadida</taxon>
        <taxon>Streblomastigidae</taxon>
        <taxon>Streblomastix</taxon>
    </lineage>
</organism>
<gene>
    <name evidence="2" type="ORF">EZS28_018516</name>
</gene>
<evidence type="ECO:0000313" key="3">
    <source>
        <dbReference type="Proteomes" id="UP000324800"/>
    </source>
</evidence>
<keyword evidence="1" id="KW-0472">Membrane</keyword>